<comment type="caution">
    <text evidence="1">The sequence shown here is derived from an EMBL/GenBank/DDBJ whole genome shotgun (WGS) entry which is preliminary data.</text>
</comment>
<reference evidence="1" key="1">
    <citation type="submission" date="2018-01" db="EMBL/GenBank/DDBJ databases">
        <authorList>
            <person name="Mao J.F."/>
        </authorList>
    </citation>
    <scope>NUCLEOTIDE SEQUENCE</scope>
    <source>
        <strain evidence="1">Huo1</strain>
        <tissue evidence="1">Leaf</tissue>
    </source>
</reference>
<dbReference type="AlphaFoldDB" id="A0A8X8Y4Z5"/>
<gene>
    <name evidence="1" type="ORF">SASPL_110174</name>
</gene>
<protein>
    <submittedName>
        <fullName evidence="1">Uncharacterized protein</fullName>
    </submittedName>
</protein>
<reference evidence="1" key="2">
    <citation type="submission" date="2020-08" db="EMBL/GenBank/DDBJ databases">
        <title>Plant Genome Project.</title>
        <authorList>
            <person name="Zhang R.-G."/>
        </authorList>
    </citation>
    <scope>NUCLEOTIDE SEQUENCE</scope>
    <source>
        <strain evidence="1">Huo1</strain>
        <tissue evidence="1">Leaf</tissue>
    </source>
</reference>
<dbReference type="EMBL" id="PNBA02000004">
    <property type="protein sequence ID" value="KAG6425963.1"/>
    <property type="molecule type" value="Genomic_DNA"/>
</dbReference>
<accession>A0A8X8Y4Z5</accession>
<dbReference type="Proteomes" id="UP000298416">
    <property type="component" value="Unassembled WGS sequence"/>
</dbReference>
<evidence type="ECO:0000313" key="1">
    <source>
        <dbReference type="EMBL" id="KAG6425963.1"/>
    </source>
</evidence>
<proteinExistence type="predicted"/>
<keyword evidence="2" id="KW-1185">Reference proteome</keyword>
<sequence length="72" mass="8226">MLDVIYKQEEDDILGFEFSLPGRGDSAHQISYRRPQSMITSAFGNVPLWPLFSKMSMKPQSFDIEKQTSLGK</sequence>
<evidence type="ECO:0000313" key="2">
    <source>
        <dbReference type="Proteomes" id="UP000298416"/>
    </source>
</evidence>
<name>A0A8X8Y4Z5_SALSN</name>
<organism evidence="1">
    <name type="scientific">Salvia splendens</name>
    <name type="common">Scarlet sage</name>
    <dbReference type="NCBI Taxonomy" id="180675"/>
    <lineage>
        <taxon>Eukaryota</taxon>
        <taxon>Viridiplantae</taxon>
        <taxon>Streptophyta</taxon>
        <taxon>Embryophyta</taxon>
        <taxon>Tracheophyta</taxon>
        <taxon>Spermatophyta</taxon>
        <taxon>Magnoliopsida</taxon>
        <taxon>eudicotyledons</taxon>
        <taxon>Gunneridae</taxon>
        <taxon>Pentapetalae</taxon>
        <taxon>asterids</taxon>
        <taxon>lamiids</taxon>
        <taxon>Lamiales</taxon>
        <taxon>Lamiaceae</taxon>
        <taxon>Nepetoideae</taxon>
        <taxon>Mentheae</taxon>
        <taxon>Salviinae</taxon>
        <taxon>Salvia</taxon>
        <taxon>Salvia subgen. Calosphace</taxon>
        <taxon>core Calosphace</taxon>
    </lineage>
</organism>